<dbReference type="PROSITE" id="PS50977">
    <property type="entry name" value="HTH_TETR_2"/>
    <property type="match status" value="1"/>
</dbReference>
<evidence type="ECO:0000259" key="5">
    <source>
        <dbReference type="PROSITE" id="PS50977"/>
    </source>
</evidence>
<dbReference type="Proteomes" id="UP000597444">
    <property type="component" value="Unassembled WGS sequence"/>
</dbReference>
<reference evidence="6" key="1">
    <citation type="submission" date="2020-10" db="EMBL/GenBank/DDBJ databases">
        <title>Taxonomic study of unclassified bacteria belonging to the class Ktedonobacteria.</title>
        <authorList>
            <person name="Yabe S."/>
            <person name="Wang C.M."/>
            <person name="Zheng Y."/>
            <person name="Sakai Y."/>
            <person name="Cavaletti L."/>
            <person name="Monciardini P."/>
            <person name="Donadio S."/>
        </authorList>
    </citation>
    <scope>NUCLEOTIDE SEQUENCE</scope>
    <source>
        <strain evidence="6">ID150040</strain>
    </source>
</reference>
<keyword evidence="7" id="KW-1185">Reference proteome</keyword>
<feature type="DNA-binding region" description="H-T-H motif" evidence="4">
    <location>
        <begin position="38"/>
        <end position="57"/>
    </location>
</feature>
<gene>
    <name evidence="6" type="ORF">KSF_086130</name>
</gene>
<evidence type="ECO:0000313" key="7">
    <source>
        <dbReference type="Proteomes" id="UP000597444"/>
    </source>
</evidence>
<evidence type="ECO:0000256" key="2">
    <source>
        <dbReference type="ARBA" id="ARBA00023125"/>
    </source>
</evidence>
<dbReference type="InterPro" id="IPR050624">
    <property type="entry name" value="HTH-type_Tx_Regulator"/>
</dbReference>
<dbReference type="PANTHER" id="PTHR43479:SF11">
    <property type="entry name" value="ACREF_ENVCD OPERON REPRESSOR-RELATED"/>
    <property type="match status" value="1"/>
</dbReference>
<dbReference type="PRINTS" id="PR00455">
    <property type="entry name" value="HTHTETR"/>
</dbReference>
<dbReference type="Gene3D" id="1.10.357.10">
    <property type="entry name" value="Tetracycline Repressor, domain 2"/>
    <property type="match status" value="1"/>
</dbReference>
<dbReference type="EMBL" id="BNJK01000002">
    <property type="protein sequence ID" value="GHO98565.1"/>
    <property type="molecule type" value="Genomic_DNA"/>
</dbReference>
<organism evidence="6 7">
    <name type="scientific">Reticulibacter mediterranei</name>
    <dbReference type="NCBI Taxonomy" id="2778369"/>
    <lineage>
        <taxon>Bacteria</taxon>
        <taxon>Bacillati</taxon>
        <taxon>Chloroflexota</taxon>
        <taxon>Ktedonobacteria</taxon>
        <taxon>Ktedonobacterales</taxon>
        <taxon>Reticulibacteraceae</taxon>
        <taxon>Reticulibacter</taxon>
    </lineage>
</organism>
<dbReference type="PANTHER" id="PTHR43479">
    <property type="entry name" value="ACREF/ENVCD OPERON REPRESSOR-RELATED"/>
    <property type="match status" value="1"/>
</dbReference>
<dbReference type="Pfam" id="PF13305">
    <property type="entry name" value="TetR_C_33"/>
    <property type="match status" value="1"/>
</dbReference>
<dbReference type="SUPFAM" id="SSF48498">
    <property type="entry name" value="Tetracyclin repressor-like, C-terminal domain"/>
    <property type="match status" value="1"/>
</dbReference>
<evidence type="ECO:0000256" key="1">
    <source>
        <dbReference type="ARBA" id="ARBA00023015"/>
    </source>
</evidence>
<keyword evidence="3" id="KW-0804">Transcription</keyword>
<dbReference type="SUPFAM" id="SSF46689">
    <property type="entry name" value="Homeodomain-like"/>
    <property type="match status" value="1"/>
</dbReference>
<evidence type="ECO:0000313" key="6">
    <source>
        <dbReference type="EMBL" id="GHO98565.1"/>
    </source>
</evidence>
<comment type="caution">
    <text evidence="6">The sequence shown here is derived from an EMBL/GenBank/DDBJ whole genome shotgun (WGS) entry which is preliminary data.</text>
</comment>
<dbReference type="InterPro" id="IPR009057">
    <property type="entry name" value="Homeodomain-like_sf"/>
</dbReference>
<evidence type="ECO:0000256" key="4">
    <source>
        <dbReference type="PROSITE-ProRule" id="PRU00335"/>
    </source>
</evidence>
<feature type="domain" description="HTH tetR-type" evidence="5">
    <location>
        <begin position="15"/>
        <end position="75"/>
    </location>
</feature>
<keyword evidence="1" id="KW-0805">Transcription regulation</keyword>
<keyword evidence="2 4" id="KW-0238">DNA-binding</keyword>
<dbReference type="InterPro" id="IPR036271">
    <property type="entry name" value="Tet_transcr_reg_TetR-rel_C_sf"/>
</dbReference>
<evidence type="ECO:0000256" key="3">
    <source>
        <dbReference type="ARBA" id="ARBA00023163"/>
    </source>
</evidence>
<dbReference type="InterPro" id="IPR001647">
    <property type="entry name" value="HTH_TetR"/>
</dbReference>
<dbReference type="GO" id="GO:0003677">
    <property type="term" value="F:DNA binding"/>
    <property type="evidence" value="ECO:0007669"/>
    <property type="project" value="UniProtKB-UniRule"/>
</dbReference>
<accession>A0A8J3IXE2</accession>
<protein>
    <submittedName>
        <fullName evidence="6">TetR family transcriptional regulator</fullName>
    </submittedName>
</protein>
<proteinExistence type="predicted"/>
<name>A0A8J3IXE2_9CHLR</name>
<sequence>MITVGIKQRREREREATQQAILQAALEIATEEGWQAVTIRRVAERIEYSPSALYKYFEDKEDILRTLLLQGFQHMVAALEHIAAQEHRPSDRLQQMAAAYWDFAWHQPTVYQLMFDLKGKIHEVEEAKAAFLVVRAAIEEWGLVSGVKMSDLDQAVEMMWATMHGFVALTLAQYISGGPTRAKETLTQAVNDLLLGWKTRLDATLPSNGH</sequence>
<dbReference type="AlphaFoldDB" id="A0A8J3IXE2"/>
<dbReference type="Pfam" id="PF00440">
    <property type="entry name" value="TetR_N"/>
    <property type="match status" value="1"/>
</dbReference>
<dbReference type="InterPro" id="IPR025996">
    <property type="entry name" value="MT1864/Rv1816-like_C"/>
</dbReference>